<proteinExistence type="predicted"/>
<evidence type="ECO:0000313" key="2">
    <source>
        <dbReference type="RefSeq" id="XP_019096405.1"/>
    </source>
</evidence>
<dbReference type="Proteomes" id="UP000694864">
    <property type="component" value="Chromosome 19"/>
</dbReference>
<dbReference type="Gene3D" id="1.25.40.10">
    <property type="entry name" value="Tetratricopeptide repeat domain"/>
    <property type="match status" value="1"/>
</dbReference>
<dbReference type="InterPro" id="IPR011990">
    <property type="entry name" value="TPR-like_helical_dom_sf"/>
</dbReference>
<organism evidence="1 2">
    <name type="scientific">Camelina sativa</name>
    <name type="common">False flax</name>
    <name type="synonym">Myagrum sativum</name>
    <dbReference type="NCBI Taxonomy" id="90675"/>
    <lineage>
        <taxon>Eukaryota</taxon>
        <taxon>Viridiplantae</taxon>
        <taxon>Streptophyta</taxon>
        <taxon>Embryophyta</taxon>
        <taxon>Tracheophyta</taxon>
        <taxon>Spermatophyta</taxon>
        <taxon>Magnoliopsida</taxon>
        <taxon>eudicotyledons</taxon>
        <taxon>Gunneridae</taxon>
        <taxon>Pentapetalae</taxon>
        <taxon>rosids</taxon>
        <taxon>malvids</taxon>
        <taxon>Brassicales</taxon>
        <taxon>Brassicaceae</taxon>
        <taxon>Camelineae</taxon>
        <taxon>Camelina</taxon>
    </lineage>
</organism>
<reference evidence="1" key="1">
    <citation type="journal article" date="2014" name="Nat. Commun.">
        <title>The emerging biofuel crop Camelina sativa retains a highly undifferentiated hexaploid genome structure.</title>
        <authorList>
            <person name="Kagale S."/>
            <person name="Koh C."/>
            <person name="Nixon J."/>
            <person name="Bollina V."/>
            <person name="Clarke W.E."/>
            <person name="Tuteja R."/>
            <person name="Spillane C."/>
            <person name="Robinson S.J."/>
            <person name="Links M.G."/>
            <person name="Clarke C."/>
            <person name="Higgins E.E."/>
            <person name="Huebert T."/>
            <person name="Sharpe A.G."/>
            <person name="Parkin I.A."/>
        </authorList>
    </citation>
    <scope>NUCLEOTIDE SEQUENCE [LARGE SCALE GENOMIC DNA]</scope>
    <source>
        <strain evidence="1">cv. DH55</strain>
    </source>
</reference>
<keyword evidence="1" id="KW-1185">Reference proteome</keyword>
<protein>
    <submittedName>
        <fullName evidence="2">Uncharacterized protein LOC109130808</fullName>
    </submittedName>
</protein>
<reference evidence="2" key="2">
    <citation type="submission" date="2025-08" db="UniProtKB">
        <authorList>
            <consortium name="RefSeq"/>
        </authorList>
    </citation>
    <scope>IDENTIFICATION</scope>
    <source>
        <tissue evidence="2">Leaf</tissue>
    </source>
</reference>
<name>A0ABM1RBL7_CAMSA</name>
<sequence length="278" mass="31486">MFGEMHRKENDGIWIDDFTVTTMLKLSAKCQQLHGVMVKTGNDANAFYGQQLHGVMVKTGNDATKFSLSSLIHMYSKCGKFKEVCFGCAKSEIMPQRRSLNMCHPDGTPWVANLIMGDTITNLQNLADEHPDVGHALRASRVNFLTESDTRLLFVKASQGHLPISPTTPGINQEGLFFVVSHAYSDGSHYEILNKGRYTQSGRPFGEFNFTEANLKDKRSNLSYTRRNIRLRHQFNILACIHYLRVHENPHAKVIAEKRNHIEADSHEVSSANNFIYQ</sequence>
<gene>
    <name evidence="2" type="primary">LOC109130808</name>
</gene>
<dbReference type="RefSeq" id="XP_019096405.1">
    <property type="nucleotide sequence ID" value="XM_019240860.1"/>
</dbReference>
<dbReference type="GeneID" id="109130808"/>
<accession>A0ABM1RBL7</accession>
<evidence type="ECO:0000313" key="1">
    <source>
        <dbReference type="Proteomes" id="UP000694864"/>
    </source>
</evidence>